<accession>A0A9P1JZH9</accession>
<dbReference type="Proteomes" id="UP000007319">
    <property type="component" value="Plasmid AZOBR_p3"/>
</dbReference>
<keyword evidence="3" id="KW-1185">Reference proteome</keyword>
<feature type="region of interest" description="Disordered" evidence="1">
    <location>
        <begin position="1"/>
        <end position="22"/>
    </location>
</feature>
<dbReference type="EMBL" id="HE577330">
    <property type="protein sequence ID" value="CCD02703.1"/>
    <property type="molecule type" value="Genomic_DNA"/>
</dbReference>
<sequence length="98" mass="10364">MTGHANPRRSPRQPPAFGRLLSCGHGRLPERLSALLIAASSPQTVPDCPSASGGRPRLARSLAHGPTGTTATRMRGKEKRPDRTDRNAAAGLSKGMTR</sequence>
<dbReference type="KEGG" id="abs:AZOBR_p330104"/>
<organism evidence="2 3">
    <name type="scientific">Azospirillum baldaniorum</name>
    <dbReference type="NCBI Taxonomy" id="1064539"/>
    <lineage>
        <taxon>Bacteria</taxon>
        <taxon>Pseudomonadati</taxon>
        <taxon>Pseudomonadota</taxon>
        <taxon>Alphaproteobacteria</taxon>
        <taxon>Rhodospirillales</taxon>
        <taxon>Azospirillaceae</taxon>
        <taxon>Azospirillum</taxon>
    </lineage>
</organism>
<evidence type="ECO:0000313" key="2">
    <source>
        <dbReference type="EMBL" id="CCD02703.1"/>
    </source>
</evidence>
<name>A0A9P1JZH9_9PROT</name>
<evidence type="ECO:0000256" key="1">
    <source>
        <dbReference type="SAM" id="MobiDB-lite"/>
    </source>
</evidence>
<geneLocation type="plasmid" evidence="2 3">
    <name>AZOBR_p3</name>
</geneLocation>
<keyword evidence="2" id="KW-0614">Plasmid</keyword>
<evidence type="ECO:0000313" key="3">
    <source>
        <dbReference type="Proteomes" id="UP000007319"/>
    </source>
</evidence>
<dbReference type="AlphaFoldDB" id="A0A9P1JZH9"/>
<feature type="compositionally biased region" description="Basic residues" evidence="1">
    <location>
        <begin position="1"/>
        <end position="11"/>
    </location>
</feature>
<reference evidence="2 3" key="1">
    <citation type="journal article" date="2011" name="PLoS Genet.">
        <title>Azospirillum genomes reveal transition of bacteria from aquatic to terrestrial environments.</title>
        <authorList>
            <person name="Wisniewski-Dye F."/>
            <person name="Borziak K."/>
            <person name="Khalsa-Moyers G."/>
            <person name="Alexandre G."/>
            <person name="Sukharnikov L.O."/>
            <person name="Wuichet K."/>
            <person name="Hurst G.B."/>
            <person name="McDonald W.H."/>
            <person name="Robertson J.S."/>
            <person name="Barbe V."/>
            <person name="Calteau A."/>
            <person name="Rouy Z."/>
            <person name="Mangenot S."/>
            <person name="Prigent-Combaret C."/>
            <person name="Normand P."/>
            <person name="Boyer M."/>
            <person name="Siguier P."/>
            <person name="Dessaux Y."/>
            <person name="Elmerich C."/>
            <person name="Condemine G."/>
            <person name="Krishnen G."/>
            <person name="Kennedy I."/>
            <person name="Paterson A.H."/>
            <person name="Gonzalez V."/>
            <person name="Mavingui P."/>
            <person name="Zhulin I.B."/>
        </authorList>
    </citation>
    <scope>NUCLEOTIDE SEQUENCE [LARGE SCALE GENOMIC DNA]</scope>
    <source>
        <strain evidence="2 3">Sp245</strain>
    </source>
</reference>
<proteinExistence type="predicted"/>
<gene>
    <name evidence="2" type="ORF">AZOBR_p330104</name>
</gene>
<feature type="region of interest" description="Disordered" evidence="1">
    <location>
        <begin position="42"/>
        <end position="98"/>
    </location>
</feature>
<protein>
    <submittedName>
        <fullName evidence="2">Uncharacterized protein</fullName>
    </submittedName>
</protein>